<accession>A0ABY6I842</accession>
<gene>
    <name evidence="1" type="ORF">OGH68_17945</name>
</gene>
<keyword evidence="2" id="KW-1185">Reference proteome</keyword>
<dbReference type="RefSeq" id="WP_264245200.1">
    <property type="nucleotide sequence ID" value="NZ_CP107567.1"/>
</dbReference>
<evidence type="ECO:0000313" key="1">
    <source>
        <dbReference type="EMBL" id="UYQ63166.1"/>
    </source>
</evidence>
<dbReference type="Proteomes" id="UP001163878">
    <property type="component" value="Chromosome"/>
</dbReference>
<evidence type="ECO:0000313" key="2">
    <source>
        <dbReference type="Proteomes" id="UP001163878"/>
    </source>
</evidence>
<protein>
    <submittedName>
        <fullName evidence="1">Uncharacterized protein</fullName>
    </submittedName>
</protein>
<reference evidence="1" key="1">
    <citation type="submission" date="2022-10" db="EMBL/GenBank/DDBJ databases">
        <title>Cytochrome P450 Catalyzes Benzene Ring Formation in the Biosynthesis of Trialkyl-Substituted Aromatic Polyketides.</title>
        <authorList>
            <person name="Zhao E."/>
            <person name="Ge H."/>
        </authorList>
    </citation>
    <scope>NUCLEOTIDE SEQUENCE</scope>
    <source>
        <strain evidence="1">NA0869</strain>
    </source>
</reference>
<organism evidence="1 2">
    <name type="scientific">Streptomyces peucetius</name>
    <dbReference type="NCBI Taxonomy" id="1950"/>
    <lineage>
        <taxon>Bacteria</taxon>
        <taxon>Bacillati</taxon>
        <taxon>Actinomycetota</taxon>
        <taxon>Actinomycetes</taxon>
        <taxon>Kitasatosporales</taxon>
        <taxon>Streptomycetaceae</taxon>
        <taxon>Streptomyces</taxon>
    </lineage>
</organism>
<sequence>MAGSHRFHLDQGGHSVTVQLRHARGEVEVLVDGKVAAYRRGLGKALP</sequence>
<name>A0ABY6I842_STRPE</name>
<proteinExistence type="predicted"/>
<dbReference type="EMBL" id="CP107567">
    <property type="protein sequence ID" value="UYQ63166.1"/>
    <property type="molecule type" value="Genomic_DNA"/>
</dbReference>